<feature type="chain" id="PRO_5044608420" description="Lipoprotein" evidence="1">
    <location>
        <begin position="20"/>
        <end position="83"/>
    </location>
</feature>
<evidence type="ECO:0000313" key="4">
    <source>
        <dbReference type="Proteomes" id="UP000049077"/>
    </source>
</evidence>
<sequence length="83" mass="9754">MKKLALALVICALSGCAHNYSLFDIKTMSDYDLCSTYKRHMHNKIQKQRFINEVNHRARKKGEEWREHCAIVGTNKVVYKQEI</sequence>
<dbReference type="Proteomes" id="UP000049077">
    <property type="component" value="Unassembled WGS sequence"/>
</dbReference>
<dbReference type="AlphaFoldDB" id="A0A4R3P2E9"/>
<keyword evidence="1" id="KW-0732">Signal</keyword>
<feature type="signal peptide" evidence="1">
    <location>
        <begin position="1"/>
        <end position="19"/>
    </location>
</feature>
<dbReference type="EMBL" id="CCJV01000033">
    <property type="protein sequence ID" value="CDS97750.1"/>
    <property type="molecule type" value="Genomic_DNA"/>
</dbReference>
<reference evidence="5" key="2">
    <citation type="submission" date="2014-06" db="EMBL/GenBank/DDBJ databases">
        <authorList>
            <person name="Le Roux Frederique"/>
        </authorList>
    </citation>
    <scope>NUCLEOTIDE SEQUENCE [LARGE SCALE GENOMIC DNA]</scope>
    <source>
        <strain evidence="5">J5-5</strain>
    </source>
</reference>
<comment type="caution">
    <text evidence="2">The sequence shown here is derived from an EMBL/GenBank/DDBJ whole genome shotgun (WGS) entry which is preliminary data.</text>
</comment>
<evidence type="ECO:0000313" key="5">
    <source>
        <dbReference type="Proteomes" id="UP000049495"/>
    </source>
</evidence>
<evidence type="ECO:0008006" key="6">
    <source>
        <dbReference type="Google" id="ProtNLM"/>
    </source>
</evidence>
<proteinExistence type="predicted"/>
<dbReference type="RefSeq" id="WP_055318398.1">
    <property type="nucleotide sequence ID" value="NZ_CAWMQT010000154.1"/>
</dbReference>
<protein>
    <recommendedName>
        <fullName evidence="6">Lipoprotein</fullName>
    </recommendedName>
</protein>
<accession>A0A4R3P2E9</accession>
<keyword evidence="4" id="KW-1185">Reference proteome</keyword>
<dbReference type="EMBL" id="CCJX01000154">
    <property type="protein sequence ID" value="CDT51440.1"/>
    <property type="molecule type" value="Genomic_DNA"/>
</dbReference>
<evidence type="ECO:0000313" key="3">
    <source>
        <dbReference type="EMBL" id="CDT51440.1"/>
    </source>
</evidence>
<evidence type="ECO:0000313" key="2">
    <source>
        <dbReference type="EMBL" id="CDS97750.1"/>
    </source>
</evidence>
<organism evidence="2 5">
    <name type="scientific">Vibrio crassostreae</name>
    <dbReference type="NCBI Taxonomy" id="246167"/>
    <lineage>
        <taxon>Bacteria</taxon>
        <taxon>Pseudomonadati</taxon>
        <taxon>Pseudomonadota</taxon>
        <taxon>Gammaproteobacteria</taxon>
        <taxon>Vibrionales</taxon>
        <taxon>Vibrionaceae</taxon>
        <taxon>Vibrio</taxon>
    </lineage>
</organism>
<name>A0A4R3P2E9_9VIBR</name>
<evidence type="ECO:0000256" key="1">
    <source>
        <dbReference type="SAM" id="SignalP"/>
    </source>
</evidence>
<dbReference type="PROSITE" id="PS51257">
    <property type="entry name" value="PROKAR_LIPOPROTEIN"/>
    <property type="match status" value="1"/>
</dbReference>
<gene>
    <name evidence="3" type="ORF">VCR4J5_670017</name>
    <name evidence="2" type="ORF">VCR5J5_1280007</name>
</gene>
<reference evidence="2 4" key="1">
    <citation type="submission" date="2014-06" db="EMBL/GenBank/DDBJ databases">
        <authorList>
            <person name="Le Roux F."/>
        </authorList>
    </citation>
    <scope>NUCLEOTIDE SEQUENCE</scope>
    <source>
        <strain evidence="3 4">J5-4</strain>
        <strain evidence="2">J5-5</strain>
    </source>
</reference>
<dbReference type="Proteomes" id="UP000049495">
    <property type="component" value="Unassembled WGS sequence"/>
</dbReference>